<evidence type="ECO:0000256" key="1">
    <source>
        <dbReference type="SAM" id="SignalP"/>
    </source>
</evidence>
<keyword evidence="1" id="KW-0732">Signal</keyword>
<keyword evidence="3" id="KW-1185">Reference proteome</keyword>
<dbReference type="AlphaFoldDB" id="A0A1I2BT75"/>
<organism evidence="2 3">
    <name type="scientific">Dyella marensis</name>
    <dbReference type="NCBI Taxonomy" id="500610"/>
    <lineage>
        <taxon>Bacteria</taxon>
        <taxon>Pseudomonadati</taxon>
        <taxon>Pseudomonadota</taxon>
        <taxon>Gammaproteobacteria</taxon>
        <taxon>Lysobacterales</taxon>
        <taxon>Rhodanobacteraceae</taxon>
        <taxon>Dyella</taxon>
    </lineage>
</organism>
<name>A0A1I2BT75_9GAMM</name>
<dbReference type="EMBL" id="FONH01000003">
    <property type="protein sequence ID" value="SFE59098.1"/>
    <property type="molecule type" value="Genomic_DNA"/>
</dbReference>
<dbReference type="Proteomes" id="UP000199477">
    <property type="component" value="Unassembled WGS sequence"/>
</dbReference>
<reference evidence="3" key="1">
    <citation type="submission" date="2016-10" db="EMBL/GenBank/DDBJ databases">
        <authorList>
            <person name="Varghese N."/>
            <person name="Submissions S."/>
        </authorList>
    </citation>
    <scope>NUCLEOTIDE SEQUENCE [LARGE SCALE GENOMIC DNA]</scope>
    <source>
        <strain evidence="3">UNC178MFTsu3.1</strain>
    </source>
</reference>
<dbReference type="Pfam" id="PF07366">
    <property type="entry name" value="SnoaL"/>
    <property type="match status" value="1"/>
</dbReference>
<dbReference type="Gene3D" id="3.10.450.50">
    <property type="match status" value="1"/>
</dbReference>
<dbReference type="PANTHER" id="PTHR38436:SF1">
    <property type="entry name" value="ESTER CYCLASE"/>
    <property type="match status" value="1"/>
</dbReference>
<dbReference type="PANTHER" id="PTHR38436">
    <property type="entry name" value="POLYKETIDE CYCLASE SNOAL-LIKE DOMAIN"/>
    <property type="match status" value="1"/>
</dbReference>
<dbReference type="RefSeq" id="WP_026636021.1">
    <property type="nucleotide sequence ID" value="NZ_FONH01000003.1"/>
</dbReference>
<dbReference type="InterPro" id="IPR009959">
    <property type="entry name" value="Cyclase_SnoaL-like"/>
</dbReference>
<dbReference type="GO" id="GO:0030638">
    <property type="term" value="P:polyketide metabolic process"/>
    <property type="evidence" value="ECO:0007669"/>
    <property type="project" value="InterPro"/>
</dbReference>
<proteinExistence type="predicted"/>
<evidence type="ECO:0000313" key="2">
    <source>
        <dbReference type="EMBL" id="SFE59098.1"/>
    </source>
</evidence>
<sequence>MHAHRSSIRRLALMVGLLLTAPAFADASGAGLAQPGKLVIDRSLPRAIAEANALAARRYDTFWDTGDEALARQALSPRFIDRTLPPGRMQGVEGPLQASRQFRLAVPDLHCEVEQMLVVGDRVVAHLRFTGHFKGSFQGVQGKGQTVNFIATDIYRVVDGKIAENWHLEDNYTLLAQLGVVH</sequence>
<evidence type="ECO:0000313" key="3">
    <source>
        <dbReference type="Proteomes" id="UP000199477"/>
    </source>
</evidence>
<feature type="signal peptide" evidence="1">
    <location>
        <begin position="1"/>
        <end position="25"/>
    </location>
</feature>
<gene>
    <name evidence="2" type="ORF">SAMN02799615_01251</name>
</gene>
<dbReference type="STRING" id="500610.SAMN02799615_01251"/>
<dbReference type="InterPro" id="IPR032710">
    <property type="entry name" value="NTF2-like_dom_sf"/>
</dbReference>
<dbReference type="SUPFAM" id="SSF54427">
    <property type="entry name" value="NTF2-like"/>
    <property type="match status" value="1"/>
</dbReference>
<accession>A0A1I2BT75</accession>
<protein>
    <submittedName>
        <fullName evidence="2">Predicted ester cyclase</fullName>
    </submittedName>
</protein>
<feature type="chain" id="PRO_5011767289" evidence="1">
    <location>
        <begin position="26"/>
        <end position="182"/>
    </location>
</feature>